<gene>
    <name evidence="1" type="ORF">ERS852429_03651</name>
</gene>
<dbReference type="EMBL" id="CYXP01000009">
    <property type="protein sequence ID" value="CUN30868.1"/>
    <property type="molecule type" value="Genomic_DNA"/>
</dbReference>
<dbReference type="Proteomes" id="UP000095591">
    <property type="component" value="Unassembled WGS sequence"/>
</dbReference>
<organism evidence="1 2">
    <name type="scientific">Parabacteroides distasonis</name>
    <dbReference type="NCBI Taxonomy" id="823"/>
    <lineage>
        <taxon>Bacteria</taxon>
        <taxon>Pseudomonadati</taxon>
        <taxon>Bacteroidota</taxon>
        <taxon>Bacteroidia</taxon>
        <taxon>Bacteroidales</taxon>
        <taxon>Tannerellaceae</taxon>
        <taxon>Parabacteroides</taxon>
    </lineage>
</organism>
<dbReference type="AlphaFoldDB" id="A0A173VY47"/>
<evidence type="ECO:0000313" key="1">
    <source>
        <dbReference type="EMBL" id="CUN30868.1"/>
    </source>
</evidence>
<sequence>MCEYSGRSYEVFVNKMLQSCCSLTATHVQCYCDRRAVTLQCGLQ</sequence>
<name>A0A173VY47_PARDI</name>
<protein>
    <submittedName>
        <fullName evidence="1">Uncharacterized protein</fullName>
    </submittedName>
</protein>
<accession>A0A173VY47</accession>
<reference evidence="1 2" key="1">
    <citation type="submission" date="2015-09" db="EMBL/GenBank/DDBJ databases">
        <authorList>
            <consortium name="Pathogen Informatics"/>
        </authorList>
    </citation>
    <scope>NUCLEOTIDE SEQUENCE [LARGE SCALE GENOMIC DNA]</scope>
    <source>
        <strain evidence="1 2">2789STDY5608872</strain>
    </source>
</reference>
<evidence type="ECO:0000313" key="2">
    <source>
        <dbReference type="Proteomes" id="UP000095591"/>
    </source>
</evidence>
<proteinExistence type="predicted"/>